<comment type="similarity">
    <text evidence="1">Belongs to the cystatin family.</text>
</comment>
<sequence length="114" mass="12683">MSSLLNVIFITTLALVFVNSALIEKREVCAGCASDADSNDPNLKTLLIAILAERNDQSEVIRVVKATKQVVAGIKYVVEFEARAEGQSKICDTTFVHQPWLQKKINIIDFDCRQ</sequence>
<keyword evidence="5" id="KW-1185">Reference proteome</keyword>
<dbReference type="InterPro" id="IPR018073">
    <property type="entry name" value="Prot_inh_cystat_CS"/>
</dbReference>
<evidence type="ECO:0000259" key="3">
    <source>
        <dbReference type="SMART" id="SM00043"/>
    </source>
</evidence>
<accession>A0AAW1DBY5</accession>
<dbReference type="EMBL" id="JAPXFL010000003">
    <property type="protein sequence ID" value="KAK9508519.1"/>
    <property type="molecule type" value="Genomic_DNA"/>
</dbReference>
<evidence type="ECO:0000313" key="5">
    <source>
        <dbReference type="Proteomes" id="UP001461498"/>
    </source>
</evidence>
<comment type="caution">
    <text evidence="4">The sequence shown here is derived from an EMBL/GenBank/DDBJ whole genome shotgun (WGS) entry which is preliminary data.</text>
</comment>
<evidence type="ECO:0000256" key="2">
    <source>
        <dbReference type="SAM" id="SignalP"/>
    </source>
</evidence>
<dbReference type="InterPro" id="IPR046350">
    <property type="entry name" value="Cystatin_sf"/>
</dbReference>
<evidence type="ECO:0000313" key="4">
    <source>
        <dbReference type="EMBL" id="KAK9508519.1"/>
    </source>
</evidence>
<name>A0AAW1DBY5_9HEMI</name>
<dbReference type="CDD" id="cd00042">
    <property type="entry name" value="CY"/>
    <property type="match status" value="1"/>
</dbReference>
<dbReference type="SUPFAM" id="SSF54403">
    <property type="entry name" value="Cystatin/monellin"/>
    <property type="match status" value="1"/>
</dbReference>
<feature type="signal peptide" evidence="2">
    <location>
        <begin position="1"/>
        <end position="20"/>
    </location>
</feature>
<evidence type="ECO:0000256" key="1">
    <source>
        <dbReference type="ARBA" id="ARBA00009403"/>
    </source>
</evidence>
<organism evidence="4 5">
    <name type="scientific">Rhynocoris fuscipes</name>
    <dbReference type="NCBI Taxonomy" id="488301"/>
    <lineage>
        <taxon>Eukaryota</taxon>
        <taxon>Metazoa</taxon>
        <taxon>Ecdysozoa</taxon>
        <taxon>Arthropoda</taxon>
        <taxon>Hexapoda</taxon>
        <taxon>Insecta</taxon>
        <taxon>Pterygota</taxon>
        <taxon>Neoptera</taxon>
        <taxon>Paraneoptera</taxon>
        <taxon>Hemiptera</taxon>
        <taxon>Heteroptera</taxon>
        <taxon>Panheteroptera</taxon>
        <taxon>Cimicomorpha</taxon>
        <taxon>Reduviidae</taxon>
        <taxon>Harpactorinae</taxon>
        <taxon>Harpactorini</taxon>
        <taxon>Rhynocoris</taxon>
    </lineage>
</organism>
<dbReference type="Pfam" id="PF00031">
    <property type="entry name" value="Cystatin"/>
    <property type="match status" value="1"/>
</dbReference>
<dbReference type="GO" id="GO:0004869">
    <property type="term" value="F:cysteine-type endopeptidase inhibitor activity"/>
    <property type="evidence" value="ECO:0007669"/>
    <property type="project" value="InterPro"/>
</dbReference>
<dbReference type="PROSITE" id="PS00287">
    <property type="entry name" value="CYSTATIN"/>
    <property type="match status" value="1"/>
</dbReference>
<keyword evidence="2" id="KW-0732">Signal</keyword>
<feature type="domain" description="Cystatin" evidence="3">
    <location>
        <begin position="28"/>
        <end position="113"/>
    </location>
</feature>
<dbReference type="SMART" id="SM00043">
    <property type="entry name" value="CY"/>
    <property type="match status" value="1"/>
</dbReference>
<protein>
    <recommendedName>
        <fullName evidence="3">Cystatin domain-containing protein</fullName>
    </recommendedName>
</protein>
<gene>
    <name evidence="4" type="ORF">O3M35_006059</name>
</gene>
<feature type="chain" id="PRO_5043385113" description="Cystatin domain-containing protein" evidence="2">
    <location>
        <begin position="21"/>
        <end position="114"/>
    </location>
</feature>
<dbReference type="Proteomes" id="UP001461498">
    <property type="component" value="Unassembled WGS sequence"/>
</dbReference>
<proteinExistence type="inferred from homology"/>
<dbReference type="Gene3D" id="3.10.450.10">
    <property type="match status" value="1"/>
</dbReference>
<reference evidence="4 5" key="1">
    <citation type="submission" date="2022-12" db="EMBL/GenBank/DDBJ databases">
        <title>Chromosome-level genome assembly of true bugs.</title>
        <authorList>
            <person name="Ma L."/>
            <person name="Li H."/>
        </authorList>
    </citation>
    <scope>NUCLEOTIDE SEQUENCE [LARGE SCALE GENOMIC DNA]</scope>
    <source>
        <strain evidence="4">Lab_2022b</strain>
    </source>
</reference>
<dbReference type="AlphaFoldDB" id="A0AAW1DBY5"/>
<dbReference type="InterPro" id="IPR000010">
    <property type="entry name" value="Cystatin_dom"/>
</dbReference>